<dbReference type="Proteomes" id="UP000518752">
    <property type="component" value="Unassembled WGS sequence"/>
</dbReference>
<protein>
    <submittedName>
        <fullName evidence="3">Uncharacterized protein</fullName>
    </submittedName>
</protein>
<proteinExistence type="predicted"/>
<name>A0A8H5G5R5_9AGAR</name>
<reference evidence="3 4" key="1">
    <citation type="journal article" date="2020" name="ISME J.">
        <title>Uncovering the hidden diversity of litter-decomposition mechanisms in mushroom-forming fungi.</title>
        <authorList>
            <person name="Floudas D."/>
            <person name="Bentzer J."/>
            <person name="Ahren D."/>
            <person name="Johansson T."/>
            <person name="Persson P."/>
            <person name="Tunlid A."/>
        </authorList>
    </citation>
    <scope>NUCLEOTIDE SEQUENCE [LARGE SCALE GENOMIC DNA]</scope>
    <source>
        <strain evidence="3 4">CBS 406.79</strain>
    </source>
</reference>
<dbReference type="AlphaFoldDB" id="A0A8H5G5R5"/>
<organism evidence="3 4">
    <name type="scientific">Collybiopsis confluens</name>
    <dbReference type="NCBI Taxonomy" id="2823264"/>
    <lineage>
        <taxon>Eukaryota</taxon>
        <taxon>Fungi</taxon>
        <taxon>Dikarya</taxon>
        <taxon>Basidiomycota</taxon>
        <taxon>Agaricomycotina</taxon>
        <taxon>Agaricomycetes</taxon>
        <taxon>Agaricomycetidae</taxon>
        <taxon>Agaricales</taxon>
        <taxon>Marasmiineae</taxon>
        <taxon>Omphalotaceae</taxon>
        <taxon>Collybiopsis</taxon>
    </lineage>
</organism>
<evidence type="ECO:0000313" key="2">
    <source>
        <dbReference type="EMBL" id="KAF5340517.1"/>
    </source>
</evidence>
<feature type="region of interest" description="Disordered" evidence="1">
    <location>
        <begin position="1"/>
        <end position="86"/>
    </location>
</feature>
<feature type="compositionally biased region" description="Basic residues" evidence="1">
    <location>
        <begin position="46"/>
        <end position="57"/>
    </location>
</feature>
<dbReference type="EMBL" id="JAACJN010000528">
    <property type="protein sequence ID" value="KAF5340517.1"/>
    <property type="molecule type" value="Genomic_DNA"/>
</dbReference>
<sequence length="86" mass="9007">MRKLPPKVAPQTAPPPTKSNVTMSKSTASPKTPSATLKKACPLKTPSKKPSKTRSLFRRSGPADVSGDITLYHGTTPSSVAVEGGY</sequence>
<keyword evidence="4" id="KW-1185">Reference proteome</keyword>
<evidence type="ECO:0000313" key="3">
    <source>
        <dbReference type="EMBL" id="KAF5358741.1"/>
    </source>
</evidence>
<evidence type="ECO:0000256" key="1">
    <source>
        <dbReference type="SAM" id="MobiDB-lite"/>
    </source>
</evidence>
<comment type="caution">
    <text evidence="3">The sequence shown here is derived from an EMBL/GenBank/DDBJ whole genome shotgun (WGS) entry which is preliminary data.</text>
</comment>
<gene>
    <name evidence="3" type="ORF">D9757_012260</name>
    <name evidence="2" type="ORF">D9757_014871</name>
</gene>
<feature type="compositionally biased region" description="Polar residues" evidence="1">
    <location>
        <begin position="19"/>
        <end position="35"/>
    </location>
</feature>
<dbReference type="EMBL" id="JAACJN010000230">
    <property type="protein sequence ID" value="KAF5358741.1"/>
    <property type="molecule type" value="Genomic_DNA"/>
</dbReference>
<accession>A0A8H5G5R5</accession>
<evidence type="ECO:0000313" key="4">
    <source>
        <dbReference type="Proteomes" id="UP000518752"/>
    </source>
</evidence>